<evidence type="ECO:0000256" key="1">
    <source>
        <dbReference type="ARBA" id="ARBA00022617"/>
    </source>
</evidence>
<dbReference type="Proteomes" id="UP000532440">
    <property type="component" value="Unassembled WGS sequence"/>
</dbReference>
<dbReference type="Pfam" id="PF02433">
    <property type="entry name" value="FixO"/>
    <property type="match status" value="1"/>
</dbReference>
<dbReference type="InterPro" id="IPR036909">
    <property type="entry name" value="Cyt_c-like_dom_sf"/>
</dbReference>
<evidence type="ECO:0000313" key="6">
    <source>
        <dbReference type="EMBL" id="MBB5270475.1"/>
    </source>
</evidence>
<dbReference type="AlphaFoldDB" id="A0A7W8M7R3"/>
<evidence type="ECO:0000256" key="4">
    <source>
        <dbReference type="PROSITE-ProRule" id="PRU00433"/>
    </source>
</evidence>
<sequence length="203" mass="22083">MKNELKLISGAMVMLALSTSALVVIPYLQVHDVKPSPGLKPYTSAELRGREVYIASGCVYCHSQQPRPKEMAPDFARGWGRATVAGDYAYDDPHLLGTSRTGPDLMNIGVRQPSEDWQLGHLYQPRAYVPGSTMPAFPFLFERKARADKEDRVLELPPSAAPAGQVVVARPEALDLVRYLQSLNRSTPVLAAPADPAASGATR</sequence>
<keyword evidence="7" id="KW-1185">Reference proteome</keyword>
<keyword evidence="2 4" id="KW-0479">Metal-binding</keyword>
<reference evidence="6 7" key="1">
    <citation type="submission" date="2020-08" db="EMBL/GenBank/DDBJ databases">
        <title>Genomic Encyclopedia of Type Strains, Phase IV (KMG-IV): sequencing the most valuable type-strain genomes for metagenomic binning, comparative biology and taxonomic classification.</title>
        <authorList>
            <person name="Goeker M."/>
        </authorList>
    </citation>
    <scope>NUCLEOTIDE SEQUENCE [LARGE SCALE GENOMIC DNA]</scope>
    <source>
        <strain evidence="6 7">DSM 29781</strain>
    </source>
</reference>
<keyword evidence="1 4" id="KW-0349">Heme</keyword>
<evidence type="ECO:0000256" key="2">
    <source>
        <dbReference type="ARBA" id="ARBA00022723"/>
    </source>
</evidence>
<dbReference type="GO" id="GO:0020037">
    <property type="term" value="F:heme binding"/>
    <property type="evidence" value="ECO:0007669"/>
    <property type="project" value="InterPro"/>
</dbReference>
<organism evidence="6 7">
    <name type="scientific">Quisquiliibacterium transsilvanicum</name>
    <dbReference type="NCBI Taxonomy" id="1549638"/>
    <lineage>
        <taxon>Bacteria</taxon>
        <taxon>Pseudomonadati</taxon>
        <taxon>Pseudomonadota</taxon>
        <taxon>Betaproteobacteria</taxon>
        <taxon>Burkholderiales</taxon>
        <taxon>Burkholderiaceae</taxon>
        <taxon>Quisquiliibacterium</taxon>
    </lineage>
</organism>
<evidence type="ECO:0000259" key="5">
    <source>
        <dbReference type="PROSITE" id="PS51007"/>
    </source>
</evidence>
<dbReference type="InterPro" id="IPR003468">
    <property type="entry name" value="Cyt_c_oxidase_monohaem-su/FixO"/>
</dbReference>
<dbReference type="GO" id="GO:0046872">
    <property type="term" value="F:metal ion binding"/>
    <property type="evidence" value="ECO:0007669"/>
    <property type="project" value="UniProtKB-KW"/>
</dbReference>
<feature type="domain" description="Cytochrome c" evidence="5">
    <location>
        <begin position="44"/>
        <end position="184"/>
    </location>
</feature>
<comment type="caution">
    <text evidence="6">The sequence shown here is derived from an EMBL/GenBank/DDBJ whole genome shotgun (WGS) entry which is preliminary data.</text>
</comment>
<dbReference type="GO" id="GO:0009055">
    <property type="term" value="F:electron transfer activity"/>
    <property type="evidence" value="ECO:0007669"/>
    <property type="project" value="InterPro"/>
</dbReference>
<dbReference type="InterPro" id="IPR009056">
    <property type="entry name" value="Cyt_c-like_dom"/>
</dbReference>
<accession>A0A7W8M7R3</accession>
<proteinExistence type="predicted"/>
<dbReference type="SUPFAM" id="SSF46626">
    <property type="entry name" value="Cytochrome c"/>
    <property type="match status" value="1"/>
</dbReference>
<dbReference type="PROSITE" id="PS51007">
    <property type="entry name" value="CYTC"/>
    <property type="match status" value="1"/>
</dbReference>
<dbReference type="EMBL" id="JACHGB010000001">
    <property type="protein sequence ID" value="MBB5270475.1"/>
    <property type="molecule type" value="Genomic_DNA"/>
</dbReference>
<protein>
    <submittedName>
        <fullName evidence="6">Cytochrome c oxidase cbb3-type subunit 2</fullName>
    </submittedName>
</protein>
<name>A0A7W8M7R3_9BURK</name>
<evidence type="ECO:0000313" key="7">
    <source>
        <dbReference type="Proteomes" id="UP000532440"/>
    </source>
</evidence>
<dbReference type="Gene3D" id="1.10.760.10">
    <property type="entry name" value="Cytochrome c-like domain"/>
    <property type="match status" value="1"/>
</dbReference>
<gene>
    <name evidence="6" type="ORF">HNQ70_000459</name>
</gene>
<keyword evidence="3 4" id="KW-0408">Iron</keyword>
<dbReference type="RefSeq" id="WP_183963852.1">
    <property type="nucleotide sequence ID" value="NZ_BAABEW010000004.1"/>
</dbReference>
<evidence type="ECO:0000256" key="3">
    <source>
        <dbReference type="ARBA" id="ARBA00023004"/>
    </source>
</evidence>